<dbReference type="RefSeq" id="WP_204823792.1">
    <property type="nucleotide sequence ID" value="NZ_JBHUGF010000010.1"/>
</dbReference>
<dbReference type="Pfam" id="PF16677">
    <property type="entry name" value="GP3_package"/>
    <property type="match status" value="1"/>
</dbReference>
<sequence>MSDMGRPLRFESVEHLQHEIDDYFNSCYEEVWYEIEEDDGQKSWRPSTDRFGQIEKQQVKPFTVSGLAYYLGTNRQTLMNYSERPEFIDTIKKAKARIEGYVEETLLTSKNPAGSIFNLKNNYGWVDKQEVDQTLSNKEGESFSVASAVKQLTVEELRKLAQSKSDDADSS</sequence>
<reference evidence="2" key="1">
    <citation type="journal article" date="2019" name="Int. J. Syst. Evol. Microbiol.">
        <title>The Global Catalogue of Microorganisms (GCM) 10K type strain sequencing project: providing services to taxonomists for standard genome sequencing and annotation.</title>
        <authorList>
            <consortium name="The Broad Institute Genomics Platform"/>
            <consortium name="The Broad Institute Genome Sequencing Center for Infectious Disease"/>
            <person name="Wu L."/>
            <person name="Ma J."/>
        </authorList>
    </citation>
    <scope>NUCLEOTIDE SEQUENCE [LARGE SCALE GENOMIC DNA]</scope>
    <source>
        <strain evidence="2">CGMCC 1.15067</strain>
    </source>
</reference>
<evidence type="ECO:0000313" key="1">
    <source>
        <dbReference type="EMBL" id="MFD1990090.1"/>
    </source>
</evidence>
<dbReference type="EMBL" id="JBHUGF010000010">
    <property type="protein sequence ID" value="MFD1990090.1"/>
    <property type="molecule type" value="Genomic_DNA"/>
</dbReference>
<organism evidence="1 2">
    <name type="scientific">Paenibacillus nicotianae</name>
    <dbReference type="NCBI Taxonomy" id="1526551"/>
    <lineage>
        <taxon>Bacteria</taxon>
        <taxon>Bacillati</taxon>
        <taxon>Bacillota</taxon>
        <taxon>Bacilli</taxon>
        <taxon>Bacillales</taxon>
        <taxon>Paenibacillaceae</taxon>
        <taxon>Paenibacillus</taxon>
    </lineage>
</organism>
<evidence type="ECO:0000313" key="2">
    <source>
        <dbReference type="Proteomes" id="UP001597403"/>
    </source>
</evidence>
<dbReference type="Gene3D" id="1.10.132.80">
    <property type="match status" value="1"/>
</dbReference>
<proteinExistence type="predicted"/>
<protein>
    <submittedName>
        <fullName evidence="1">Terminase small subunit</fullName>
    </submittedName>
</protein>
<accession>A0ABW4UUE7</accession>
<dbReference type="Proteomes" id="UP001597403">
    <property type="component" value="Unassembled WGS sequence"/>
</dbReference>
<keyword evidence="2" id="KW-1185">Reference proteome</keyword>
<gene>
    <name evidence="1" type="ORF">ACFSGI_08980</name>
</gene>
<comment type="caution">
    <text evidence="1">The sequence shown here is derived from an EMBL/GenBank/DDBJ whole genome shotgun (WGS) entry which is preliminary data.</text>
</comment>
<dbReference type="InterPro" id="IPR032066">
    <property type="entry name" value="GP3_package"/>
</dbReference>
<name>A0ABW4UUE7_9BACL</name>